<comment type="caution">
    <text evidence="3">The sequence shown here is derived from an EMBL/GenBank/DDBJ whole genome shotgun (WGS) entry which is preliminary data.</text>
</comment>
<sequence length="96" mass="11398">MAYMYILECSDRSLYVGSTRDLERRLAQHGDGEGSLYTRSRLPVRLLYFEEFDRVEDAFRREKQVQGWGRAKRIALIKDQLSKLPPLSRKDFRREG</sequence>
<accession>A0ABW3AH24</accession>
<dbReference type="PANTHER" id="PTHR34477:SF1">
    <property type="entry name" value="UPF0213 PROTEIN YHBQ"/>
    <property type="match status" value="1"/>
</dbReference>
<gene>
    <name evidence="3" type="ORF">ACFQ0P_05990</name>
</gene>
<dbReference type="PANTHER" id="PTHR34477">
    <property type="entry name" value="UPF0213 PROTEIN YHBQ"/>
    <property type="match status" value="1"/>
</dbReference>
<dbReference type="SUPFAM" id="SSF82771">
    <property type="entry name" value="GIY-YIG endonuclease"/>
    <property type="match status" value="1"/>
</dbReference>
<keyword evidence="4" id="KW-1185">Reference proteome</keyword>
<reference evidence="4" key="1">
    <citation type="journal article" date="2019" name="Int. J. Syst. Evol. Microbiol.">
        <title>The Global Catalogue of Microorganisms (GCM) 10K type strain sequencing project: providing services to taxonomists for standard genome sequencing and annotation.</title>
        <authorList>
            <consortium name="The Broad Institute Genomics Platform"/>
            <consortium name="The Broad Institute Genome Sequencing Center for Infectious Disease"/>
            <person name="Wu L."/>
            <person name="Ma J."/>
        </authorList>
    </citation>
    <scope>NUCLEOTIDE SEQUENCE [LARGE SCALE GENOMIC DNA]</scope>
    <source>
        <strain evidence="4">CCUG 54523</strain>
    </source>
</reference>
<dbReference type="Proteomes" id="UP001597055">
    <property type="component" value="Unassembled WGS sequence"/>
</dbReference>
<evidence type="ECO:0000313" key="3">
    <source>
        <dbReference type="EMBL" id="MFD0789943.1"/>
    </source>
</evidence>
<feature type="domain" description="GIY-YIG" evidence="2">
    <location>
        <begin position="1"/>
        <end position="75"/>
    </location>
</feature>
<organism evidence="3 4">
    <name type="scientific">Microbacterium insulae</name>
    <dbReference type="NCBI Taxonomy" id="483014"/>
    <lineage>
        <taxon>Bacteria</taxon>
        <taxon>Bacillati</taxon>
        <taxon>Actinomycetota</taxon>
        <taxon>Actinomycetes</taxon>
        <taxon>Micrococcales</taxon>
        <taxon>Microbacteriaceae</taxon>
        <taxon>Microbacterium</taxon>
    </lineage>
</organism>
<dbReference type="RefSeq" id="WP_204981196.1">
    <property type="nucleotide sequence ID" value="NZ_JBHTII010000001.1"/>
</dbReference>
<evidence type="ECO:0000313" key="4">
    <source>
        <dbReference type="Proteomes" id="UP001597055"/>
    </source>
</evidence>
<evidence type="ECO:0000259" key="2">
    <source>
        <dbReference type="PROSITE" id="PS50164"/>
    </source>
</evidence>
<dbReference type="EMBL" id="JBHTII010000001">
    <property type="protein sequence ID" value="MFD0789943.1"/>
    <property type="molecule type" value="Genomic_DNA"/>
</dbReference>
<evidence type="ECO:0000256" key="1">
    <source>
        <dbReference type="ARBA" id="ARBA00007435"/>
    </source>
</evidence>
<proteinExistence type="inferred from homology"/>
<dbReference type="CDD" id="cd10456">
    <property type="entry name" value="GIY-YIG_UPF0213"/>
    <property type="match status" value="1"/>
</dbReference>
<name>A0ABW3AH24_9MICO</name>
<dbReference type="InterPro" id="IPR000305">
    <property type="entry name" value="GIY-YIG_endonuc"/>
</dbReference>
<dbReference type="Gene3D" id="3.40.1440.10">
    <property type="entry name" value="GIY-YIG endonuclease"/>
    <property type="match status" value="1"/>
</dbReference>
<dbReference type="InterPro" id="IPR050190">
    <property type="entry name" value="UPF0213_domain"/>
</dbReference>
<dbReference type="PROSITE" id="PS50164">
    <property type="entry name" value="GIY_YIG"/>
    <property type="match status" value="1"/>
</dbReference>
<comment type="similarity">
    <text evidence="1">Belongs to the UPF0213 family.</text>
</comment>
<dbReference type="Pfam" id="PF01541">
    <property type="entry name" value="GIY-YIG"/>
    <property type="match status" value="1"/>
</dbReference>
<dbReference type="InterPro" id="IPR035901">
    <property type="entry name" value="GIY-YIG_endonuc_sf"/>
</dbReference>
<protein>
    <submittedName>
        <fullName evidence="3">GIY-YIG nuclease family protein</fullName>
    </submittedName>
</protein>